<gene>
    <name evidence="3" type="ORF">IAC57_06425</name>
</gene>
<dbReference type="PROSITE" id="PS51831">
    <property type="entry name" value="HD"/>
    <property type="match status" value="1"/>
</dbReference>
<reference evidence="3" key="1">
    <citation type="submission" date="2020-10" db="EMBL/GenBank/DDBJ databases">
        <authorList>
            <person name="Gilroy R."/>
        </authorList>
    </citation>
    <scope>NUCLEOTIDE SEQUENCE</scope>
    <source>
        <strain evidence="3">11687</strain>
    </source>
</reference>
<reference evidence="3" key="2">
    <citation type="journal article" date="2021" name="PeerJ">
        <title>Extensive microbial diversity within the chicken gut microbiome revealed by metagenomics and culture.</title>
        <authorList>
            <person name="Gilroy R."/>
            <person name="Ravi A."/>
            <person name="Getino M."/>
            <person name="Pursley I."/>
            <person name="Horton D.L."/>
            <person name="Alikhan N.F."/>
            <person name="Baker D."/>
            <person name="Gharbi K."/>
            <person name="Hall N."/>
            <person name="Watson M."/>
            <person name="Adriaenssens E.M."/>
            <person name="Foster-Nyarko E."/>
            <person name="Jarju S."/>
            <person name="Secka A."/>
            <person name="Antonio M."/>
            <person name="Oren A."/>
            <person name="Chaudhuri R.R."/>
            <person name="La Ragione R."/>
            <person name="Hildebrand F."/>
            <person name="Pallen M.J."/>
        </authorList>
    </citation>
    <scope>NUCLEOTIDE SEQUENCE</scope>
    <source>
        <strain evidence="3">11687</strain>
    </source>
</reference>
<protein>
    <submittedName>
        <fullName evidence="3">Deoxyguanosinetriphosphate triphosphohydrolase</fullName>
    </submittedName>
</protein>
<dbReference type="AlphaFoldDB" id="A0A9D1SGW3"/>
<comment type="caution">
    <text evidence="3">The sequence shown here is derived from an EMBL/GenBank/DDBJ whole genome shotgun (WGS) entry which is preliminary data.</text>
</comment>
<dbReference type="NCBIfam" id="TIGR01353">
    <property type="entry name" value="dGTP_triPase"/>
    <property type="match status" value="1"/>
</dbReference>
<dbReference type="InterPro" id="IPR026875">
    <property type="entry name" value="PHydrolase_assoc_dom"/>
</dbReference>
<organism evidence="3 4">
    <name type="scientific">Candidatus Scatosoma pullistercoris</name>
    <dbReference type="NCBI Taxonomy" id="2840934"/>
    <lineage>
        <taxon>Bacteria</taxon>
        <taxon>Bacillati</taxon>
        <taxon>Bacillota</taxon>
        <taxon>Clostridia</taxon>
        <taxon>Candidatus Scatosoma</taxon>
    </lineage>
</organism>
<dbReference type="NCBIfam" id="NF002327">
    <property type="entry name" value="PRK01286.1-2"/>
    <property type="match status" value="1"/>
</dbReference>
<dbReference type="Proteomes" id="UP000824081">
    <property type="component" value="Unassembled WGS sequence"/>
</dbReference>
<dbReference type="PANTHER" id="PTHR35795">
    <property type="entry name" value="SLR1885 PROTEIN"/>
    <property type="match status" value="1"/>
</dbReference>
<dbReference type="GO" id="GO:0016793">
    <property type="term" value="F:triphosphoric monoester hydrolase activity"/>
    <property type="evidence" value="ECO:0007669"/>
    <property type="project" value="InterPro"/>
</dbReference>
<dbReference type="InterPro" id="IPR003607">
    <property type="entry name" value="HD/PDEase_dom"/>
</dbReference>
<dbReference type="SUPFAM" id="SSF109604">
    <property type="entry name" value="HD-domain/PDEase-like"/>
    <property type="match status" value="1"/>
</dbReference>
<keyword evidence="1" id="KW-0378">Hydrolase</keyword>
<sequence>MTEGRPVKERTYEMESRYLSPYAKKSAETAGRARKEVPCAFRTDFQRDRDRIIYSNSFKRLKNKTQVFFAPEGDHYITRLTHTLDVAQIARAIARALALNEDLAEAIALGHDLGHTPFGHVGERVLDKLSPSGFEHNVQSLRVVDVIEKDGRGLNLTAEVRDGILQHKSSGHPATLEGVAVSLADRIAYINHDIEDAIRAGILKDSDLPKNAAEVLGHATRERINTVITDIYLRSAGTDGVHMSENVADAMNELRSFMFRNIYSLTNKSMQDRAERMLTAMYGYFLRYPERLPEQYLALAENAPKEQIVCDYLSGMTDRYAIGVFEGLFIPETFSLGGVTV</sequence>
<dbReference type="InterPro" id="IPR006261">
    <property type="entry name" value="dGTPase"/>
</dbReference>
<evidence type="ECO:0000313" key="3">
    <source>
        <dbReference type="EMBL" id="HIU59721.1"/>
    </source>
</evidence>
<evidence type="ECO:0000259" key="2">
    <source>
        <dbReference type="PROSITE" id="PS51831"/>
    </source>
</evidence>
<proteinExistence type="predicted"/>
<dbReference type="SMART" id="SM00471">
    <property type="entry name" value="HDc"/>
    <property type="match status" value="1"/>
</dbReference>
<dbReference type="Pfam" id="PF01966">
    <property type="entry name" value="HD"/>
    <property type="match status" value="1"/>
</dbReference>
<dbReference type="PANTHER" id="PTHR35795:SF1">
    <property type="entry name" value="BIS(5'-NUCLEOSYL)-TETRAPHOSPHATASE, SYMMETRICAL"/>
    <property type="match status" value="1"/>
</dbReference>
<dbReference type="InterPro" id="IPR006674">
    <property type="entry name" value="HD_domain"/>
</dbReference>
<evidence type="ECO:0000313" key="4">
    <source>
        <dbReference type="Proteomes" id="UP000824081"/>
    </source>
</evidence>
<dbReference type="Pfam" id="PF13286">
    <property type="entry name" value="HD_assoc"/>
    <property type="match status" value="1"/>
</dbReference>
<dbReference type="InterPro" id="IPR051094">
    <property type="entry name" value="Diverse_Catalytic_Enzymes"/>
</dbReference>
<dbReference type="EMBL" id="DVMZ01000172">
    <property type="protein sequence ID" value="HIU59721.1"/>
    <property type="molecule type" value="Genomic_DNA"/>
</dbReference>
<accession>A0A9D1SGW3</accession>
<feature type="domain" description="HD" evidence="2">
    <location>
        <begin position="79"/>
        <end position="190"/>
    </location>
</feature>
<evidence type="ECO:0000256" key="1">
    <source>
        <dbReference type="ARBA" id="ARBA00022801"/>
    </source>
</evidence>
<name>A0A9D1SGW3_9FIRM</name>
<dbReference type="Gene3D" id="1.10.3210.10">
    <property type="entry name" value="Hypothetical protein af1432"/>
    <property type="match status" value="1"/>
</dbReference>
<dbReference type="CDD" id="cd00077">
    <property type="entry name" value="HDc"/>
    <property type="match status" value="1"/>
</dbReference>